<accession>A0ABX4C160</accession>
<feature type="transmembrane region" description="Helical" evidence="1">
    <location>
        <begin position="41"/>
        <end position="61"/>
    </location>
</feature>
<evidence type="ECO:0000256" key="1">
    <source>
        <dbReference type="SAM" id="Phobius"/>
    </source>
</evidence>
<reference evidence="2 3" key="1">
    <citation type="submission" date="2016-11" db="EMBL/GenBank/DDBJ databases">
        <title>Whole genomes of Flavobacteriaceae.</title>
        <authorList>
            <person name="Stine C."/>
            <person name="Li C."/>
            <person name="Tadesse D."/>
        </authorList>
    </citation>
    <scope>NUCLEOTIDE SEQUENCE [LARGE SCALE GENOMIC DNA]</scope>
    <source>
        <strain evidence="2 3">ATCC 29551</strain>
    </source>
</reference>
<keyword evidence="1" id="KW-0472">Membrane</keyword>
<keyword evidence="1" id="KW-1133">Transmembrane helix</keyword>
<proteinExistence type="predicted"/>
<name>A0ABX4C160_FLAHY</name>
<evidence type="ECO:0000313" key="2">
    <source>
        <dbReference type="EMBL" id="OXA85674.1"/>
    </source>
</evidence>
<organism evidence="2 3">
    <name type="scientific">Flavobacterium hydatis</name>
    <name type="common">Cytophaga aquatilis</name>
    <dbReference type="NCBI Taxonomy" id="991"/>
    <lineage>
        <taxon>Bacteria</taxon>
        <taxon>Pseudomonadati</taxon>
        <taxon>Bacteroidota</taxon>
        <taxon>Flavobacteriia</taxon>
        <taxon>Flavobacteriales</taxon>
        <taxon>Flavobacteriaceae</taxon>
        <taxon>Flavobacterium</taxon>
    </lineage>
</organism>
<feature type="transmembrane region" description="Helical" evidence="1">
    <location>
        <begin position="6"/>
        <end position="29"/>
    </location>
</feature>
<gene>
    <name evidence="2" type="ORF">B0A62_24295</name>
</gene>
<sequence length="95" mass="10608">MQSKQKSVQILSFTSISTLLILIIIFFIAPAKIEDFCKFTIVVITPLTLLAALTLSTLAVYYNKRHIFGWVSLLIIIAVFSITTYLILGSKILSL</sequence>
<evidence type="ECO:0000313" key="3">
    <source>
        <dbReference type="Proteomes" id="UP000198424"/>
    </source>
</evidence>
<protein>
    <submittedName>
        <fullName evidence="2">Uncharacterized protein</fullName>
    </submittedName>
</protein>
<comment type="caution">
    <text evidence="2">The sequence shown here is derived from an EMBL/GenBank/DDBJ whole genome shotgun (WGS) entry which is preliminary data.</text>
</comment>
<keyword evidence="3" id="KW-1185">Reference proteome</keyword>
<dbReference type="EMBL" id="MUGY01000054">
    <property type="protein sequence ID" value="OXA85674.1"/>
    <property type="molecule type" value="Genomic_DNA"/>
</dbReference>
<keyword evidence="1" id="KW-0812">Transmembrane</keyword>
<feature type="transmembrane region" description="Helical" evidence="1">
    <location>
        <begin position="67"/>
        <end position="88"/>
    </location>
</feature>
<dbReference type="Proteomes" id="UP000198424">
    <property type="component" value="Unassembled WGS sequence"/>
</dbReference>